<feature type="modified residue" description="4-aspartylphosphate" evidence="2">
    <location>
        <position position="55"/>
    </location>
</feature>
<gene>
    <name evidence="4" type="ORF">IPV69_17850</name>
</gene>
<dbReference type="InterPro" id="IPR050595">
    <property type="entry name" value="Bact_response_regulator"/>
</dbReference>
<sequence>MKILLVDDSKTMRTIQRRVLETLGPGTDILEAADGFEALSVLASVGGKVDLALVDWNMPNMDGITFVQRVREKDKTTPLVMCTTESEKDRVIAAAKAGISGYVVKPFEGPALLEKIKQVIAKSKAA</sequence>
<accession>A0A7M2WRQ9</accession>
<keyword evidence="5" id="KW-1185">Reference proteome</keyword>
<name>A0A7M2WRQ9_9BACT</name>
<evidence type="ECO:0000256" key="2">
    <source>
        <dbReference type="PROSITE-ProRule" id="PRU00169"/>
    </source>
</evidence>
<evidence type="ECO:0000256" key="1">
    <source>
        <dbReference type="ARBA" id="ARBA00022553"/>
    </source>
</evidence>
<dbReference type="EMBL" id="CP063458">
    <property type="protein sequence ID" value="QOV88113.1"/>
    <property type="molecule type" value="Genomic_DNA"/>
</dbReference>
<dbReference type="Pfam" id="PF00072">
    <property type="entry name" value="Response_reg"/>
    <property type="match status" value="1"/>
</dbReference>
<dbReference type="PROSITE" id="PS50110">
    <property type="entry name" value="RESPONSE_REGULATORY"/>
    <property type="match status" value="1"/>
</dbReference>
<evidence type="ECO:0000313" key="5">
    <source>
        <dbReference type="Proteomes" id="UP000593765"/>
    </source>
</evidence>
<protein>
    <submittedName>
        <fullName evidence="4">Response regulator</fullName>
    </submittedName>
</protein>
<dbReference type="PANTHER" id="PTHR44591:SF3">
    <property type="entry name" value="RESPONSE REGULATORY DOMAIN-CONTAINING PROTEIN"/>
    <property type="match status" value="1"/>
</dbReference>
<proteinExistence type="predicted"/>
<evidence type="ECO:0000313" key="4">
    <source>
        <dbReference type="EMBL" id="QOV88113.1"/>
    </source>
</evidence>
<reference evidence="4 5" key="1">
    <citation type="submission" date="2020-10" db="EMBL/GenBank/DDBJ databases">
        <title>Wide distribution of Phycisphaera-like planctomycetes from WD2101 soil group in peatlands and genome analysis of the first cultivated representative.</title>
        <authorList>
            <person name="Dedysh S.N."/>
            <person name="Beletsky A.V."/>
            <person name="Ivanova A."/>
            <person name="Kulichevskaya I.S."/>
            <person name="Suzina N.E."/>
            <person name="Philippov D.A."/>
            <person name="Rakitin A.L."/>
            <person name="Mardanov A.V."/>
            <person name="Ravin N.V."/>
        </authorList>
    </citation>
    <scope>NUCLEOTIDE SEQUENCE [LARGE SCALE GENOMIC DNA]</scope>
    <source>
        <strain evidence="4 5">M1803</strain>
    </source>
</reference>
<dbReference type="SMART" id="SM00448">
    <property type="entry name" value="REC"/>
    <property type="match status" value="1"/>
</dbReference>
<organism evidence="4 5">
    <name type="scientific">Humisphaera borealis</name>
    <dbReference type="NCBI Taxonomy" id="2807512"/>
    <lineage>
        <taxon>Bacteria</taxon>
        <taxon>Pseudomonadati</taxon>
        <taxon>Planctomycetota</taxon>
        <taxon>Phycisphaerae</taxon>
        <taxon>Tepidisphaerales</taxon>
        <taxon>Tepidisphaeraceae</taxon>
        <taxon>Humisphaera</taxon>
    </lineage>
</organism>
<dbReference type="Proteomes" id="UP000593765">
    <property type="component" value="Chromosome"/>
</dbReference>
<dbReference type="PANTHER" id="PTHR44591">
    <property type="entry name" value="STRESS RESPONSE REGULATOR PROTEIN 1"/>
    <property type="match status" value="1"/>
</dbReference>
<dbReference type="InterPro" id="IPR011006">
    <property type="entry name" value="CheY-like_superfamily"/>
</dbReference>
<dbReference type="KEGG" id="hbs:IPV69_17850"/>
<keyword evidence="1 2" id="KW-0597">Phosphoprotein</keyword>
<dbReference type="RefSeq" id="WP_206291082.1">
    <property type="nucleotide sequence ID" value="NZ_CP063458.1"/>
</dbReference>
<evidence type="ECO:0000259" key="3">
    <source>
        <dbReference type="PROSITE" id="PS50110"/>
    </source>
</evidence>
<dbReference type="SUPFAM" id="SSF52172">
    <property type="entry name" value="CheY-like"/>
    <property type="match status" value="1"/>
</dbReference>
<feature type="domain" description="Response regulatory" evidence="3">
    <location>
        <begin position="2"/>
        <end position="120"/>
    </location>
</feature>
<dbReference type="InterPro" id="IPR001789">
    <property type="entry name" value="Sig_transdc_resp-reg_receiver"/>
</dbReference>
<dbReference type="AlphaFoldDB" id="A0A7M2WRQ9"/>
<dbReference type="Gene3D" id="3.40.50.2300">
    <property type="match status" value="1"/>
</dbReference>
<dbReference type="GO" id="GO:0000160">
    <property type="term" value="P:phosphorelay signal transduction system"/>
    <property type="evidence" value="ECO:0007669"/>
    <property type="project" value="InterPro"/>
</dbReference>